<dbReference type="SUPFAM" id="SSF51735">
    <property type="entry name" value="NAD(P)-binding Rossmann-fold domains"/>
    <property type="match status" value="1"/>
</dbReference>
<sequence>MSNTILITGASSGIGKSTAKYFQDKGWNVIATMRQPEKEEELTKLDNTLVTRLDVTDEASIEAAVAEGIARFGKIDVLLNNAGYGAYGPLEAFSMDKIRRQFETNVIGLIAVTKGVLPHLRANKSGTIVNISSIGGQMTFPLGALYHGTKFAVEGISEALHYELEAAGIKMKIVEPGMIRTDFAGRSFDFTNDESLTEYQGVVQAFFGAMSGDMPSSDPIVVAEVIYTAVTDGTDTLRYRAGPDAVQFLDNRKALDDVTFINGLKEQLGM</sequence>
<dbReference type="PRINTS" id="PR00080">
    <property type="entry name" value="SDRFAMILY"/>
</dbReference>
<evidence type="ECO:0000313" key="5">
    <source>
        <dbReference type="Proteomes" id="UP000680706"/>
    </source>
</evidence>
<dbReference type="PANTHER" id="PTHR43976:SF16">
    <property type="entry name" value="SHORT-CHAIN DEHYDROGENASE_REDUCTASE FAMILY PROTEIN"/>
    <property type="match status" value="1"/>
</dbReference>
<dbReference type="InterPro" id="IPR036291">
    <property type="entry name" value="NAD(P)-bd_dom_sf"/>
</dbReference>
<dbReference type="InterPro" id="IPR051911">
    <property type="entry name" value="SDR_oxidoreductase"/>
</dbReference>
<reference evidence="4 5" key="1">
    <citation type="journal article" date="2021" name="Angew. Chem. Int. Ed. Engl.">
        <title>A novel family of nonribosomal peptides modulate collective behavior in Pseudovibrio bacteria isolated from marine sponges.</title>
        <authorList>
            <person name="Ioca L.P."/>
            <person name="Dai Y."/>
            <person name="Kunakom S."/>
            <person name="Diaz-Espinosa J."/>
            <person name="Krunic A."/>
            <person name="Crnkovic C.M."/>
            <person name="Orjala J."/>
            <person name="Sanchez L.M."/>
            <person name="Ferreira A.G."/>
            <person name="Berlinck R.G.S."/>
            <person name="Eustaquio A.S."/>
        </authorList>
    </citation>
    <scope>NUCLEOTIDE SEQUENCE [LARGE SCALE GENOMIC DNA]</scope>
    <source>
        <strain evidence="4 5">Ab134</strain>
        <plasmid evidence="4 5">pAb134-02</plasmid>
    </source>
</reference>
<evidence type="ECO:0000256" key="1">
    <source>
        <dbReference type="ARBA" id="ARBA00006484"/>
    </source>
</evidence>
<proteinExistence type="inferred from homology"/>
<dbReference type="RefSeq" id="WP_075697679.1">
    <property type="nucleotide sequence ID" value="NZ_CP074128.1"/>
</dbReference>
<geneLocation type="plasmid" evidence="4 5">
    <name>pAb134-02</name>
</geneLocation>
<dbReference type="Gene3D" id="3.40.50.720">
    <property type="entry name" value="NAD(P)-binding Rossmann-like Domain"/>
    <property type="match status" value="1"/>
</dbReference>
<dbReference type="EMBL" id="CP074128">
    <property type="protein sequence ID" value="QUS58807.1"/>
    <property type="molecule type" value="Genomic_DNA"/>
</dbReference>
<dbReference type="Proteomes" id="UP000680706">
    <property type="component" value="Plasmid pAb134-02"/>
</dbReference>
<organism evidence="4 5">
    <name type="scientific">Pseudovibrio brasiliensis</name>
    <dbReference type="NCBI Taxonomy" id="1898042"/>
    <lineage>
        <taxon>Bacteria</taxon>
        <taxon>Pseudomonadati</taxon>
        <taxon>Pseudomonadota</taxon>
        <taxon>Alphaproteobacteria</taxon>
        <taxon>Hyphomicrobiales</taxon>
        <taxon>Stappiaceae</taxon>
        <taxon>Pseudovibrio</taxon>
    </lineage>
</organism>
<gene>
    <name evidence="4" type="ORF">KGB56_25755</name>
</gene>
<dbReference type="Pfam" id="PF00106">
    <property type="entry name" value="adh_short"/>
    <property type="match status" value="1"/>
</dbReference>
<evidence type="ECO:0000256" key="3">
    <source>
        <dbReference type="RuleBase" id="RU000363"/>
    </source>
</evidence>
<dbReference type="CDD" id="cd05374">
    <property type="entry name" value="17beta-HSD-like_SDR_c"/>
    <property type="match status" value="1"/>
</dbReference>
<protein>
    <submittedName>
        <fullName evidence="4">SDR family oxidoreductase</fullName>
    </submittedName>
</protein>
<keyword evidence="5" id="KW-1185">Reference proteome</keyword>
<name>A0ABX8AUN7_9HYPH</name>
<evidence type="ECO:0000313" key="4">
    <source>
        <dbReference type="EMBL" id="QUS58807.1"/>
    </source>
</evidence>
<comment type="similarity">
    <text evidence="1 3">Belongs to the short-chain dehydrogenases/reductases (SDR) family.</text>
</comment>
<accession>A0ABX8AUN7</accession>
<dbReference type="InterPro" id="IPR002347">
    <property type="entry name" value="SDR_fam"/>
</dbReference>
<dbReference type="PRINTS" id="PR00081">
    <property type="entry name" value="GDHRDH"/>
</dbReference>
<keyword evidence="2" id="KW-0560">Oxidoreductase</keyword>
<keyword evidence="4" id="KW-0614">Plasmid</keyword>
<dbReference type="PANTHER" id="PTHR43976">
    <property type="entry name" value="SHORT CHAIN DEHYDROGENASE"/>
    <property type="match status" value="1"/>
</dbReference>
<evidence type="ECO:0000256" key="2">
    <source>
        <dbReference type="ARBA" id="ARBA00023002"/>
    </source>
</evidence>